<dbReference type="AlphaFoldDB" id="E6KZB5"/>
<dbReference type="Proteomes" id="UP000032871">
    <property type="component" value="Unassembled WGS sequence"/>
</dbReference>
<dbReference type="RefSeq" id="WP_006719152.1">
    <property type="nucleotide sequence ID" value="NZ_GL622200.1"/>
</dbReference>
<proteinExistence type="predicted"/>
<dbReference type="Pfam" id="PF26367">
    <property type="entry name" value="DUF8095"/>
    <property type="match status" value="1"/>
</dbReference>
<feature type="domain" description="DUF8095" evidence="2">
    <location>
        <begin position="98"/>
        <end position="238"/>
    </location>
</feature>
<feature type="chain" id="PRO_5003207386" description="DUF8095 domain-containing protein" evidence="1">
    <location>
        <begin position="23"/>
        <end position="241"/>
    </location>
</feature>
<dbReference type="STRING" id="739.GCA_001059425_01638"/>
<dbReference type="InterPro" id="IPR058408">
    <property type="entry name" value="DUF8095"/>
</dbReference>
<evidence type="ECO:0000313" key="3">
    <source>
        <dbReference type="EMBL" id="EFU67110.1"/>
    </source>
</evidence>
<gene>
    <name evidence="3" type="ORF">HMPREF9064_1457</name>
</gene>
<keyword evidence="4" id="KW-1185">Reference proteome</keyword>
<evidence type="ECO:0000259" key="2">
    <source>
        <dbReference type="Pfam" id="PF26367"/>
    </source>
</evidence>
<organism evidence="3 4">
    <name type="scientific">Aggregatibacter segnis ATCC 33393</name>
    <dbReference type="NCBI Taxonomy" id="888057"/>
    <lineage>
        <taxon>Bacteria</taxon>
        <taxon>Pseudomonadati</taxon>
        <taxon>Pseudomonadota</taxon>
        <taxon>Gammaproteobacteria</taxon>
        <taxon>Pasteurellales</taxon>
        <taxon>Pasteurellaceae</taxon>
        <taxon>Aggregatibacter</taxon>
    </lineage>
</organism>
<dbReference type="HOGENOM" id="CLU_1213875_0_0_6"/>
<feature type="signal peptide" evidence="1">
    <location>
        <begin position="1"/>
        <end position="22"/>
    </location>
</feature>
<comment type="caution">
    <text evidence="3">The sequence shown here is derived from an EMBL/GenBank/DDBJ whole genome shotgun (WGS) entry which is preliminary data.</text>
</comment>
<protein>
    <recommendedName>
        <fullName evidence="2">DUF8095 domain-containing protein</fullName>
    </recommendedName>
</protein>
<name>E6KZB5_9PAST</name>
<keyword evidence="1" id="KW-0732">Signal</keyword>
<evidence type="ECO:0000313" key="4">
    <source>
        <dbReference type="Proteomes" id="UP000032871"/>
    </source>
</evidence>
<reference evidence="3 4" key="1">
    <citation type="submission" date="2010-12" db="EMBL/GenBank/DDBJ databases">
        <authorList>
            <person name="Muzny D."/>
            <person name="Qin X."/>
            <person name="Deng J."/>
            <person name="Jiang H."/>
            <person name="Liu Y."/>
            <person name="Qu J."/>
            <person name="Song X.-Z."/>
            <person name="Zhang L."/>
            <person name="Thornton R."/>
            <person name="Coyle M."/>
            <person name="Francisco L."/>
            <person name="Jackson L."/>
            <person name="Javaid M."/>
            <person name="Korchina V."/>
            <person name="Kovar C."/>
            <person name="Mata R."/>
            <person name="Mathew T."/>
            <person name="Ngo R."/>
            <person name="Nguyen L."/>
            <person name="Nguyen N."/>
            <person name="Okwuonu G."/>
            <person name="Ongeri F."/>
            <person name="Pham C."/>
            <person name="Simmons D."/>
            <person name="Wilczek-Boney K."/>
            <person name="Hale W."/>
            <person name="Jakkamsetti A."/>
            <person name="Pham P."/>
            <person name="Ruth R."/>
            <person name="San Lucas F."/>
            <person name="Warren J."/>
            <person name="Zhang J."/>
            <person name="Zhao Z."/>
            <person name="Zhou C."/>
            <person name="Zhu D."/>
            <person name="Lee S."/>
            <person name="Bess C."/>
            <person name="Blankenburg K."/>
            <person name="Forbes L."/>
            <person name="Fu Q."/>
            <person name="Gubbala S."/>
            <person name="Hirani K."/>
            <person name="Jayaseelan J.C."/>
            <person name="Lara F."/>
            <person name="Munidasa M."/>
            <person name="Palculict T."/>
            <person name="Patil S."/>
            <person name="Pu L.-L."/>
            <person name="Saada N."/>
            <person name="Tang L."/>
            <person name="Weissenberger G."/>
            <person name="Zhu Y."/>
            <person name="Hemphill L."/>
            <person name="Shang Y."/>
            <person name="Youmans B."/>
            <person name="Ayvaz T."/>
            <person name="Ross M."/>
            <person name="Santibanez J."/>
            <person name="Aqrawi P."/>
            <person name="Gross S."/>
            <person name="Joshi V."/>
            <person name="Fowler G."/>
            <person name="Nazareth L."/>
            <person name="Reid J."/>
            <person name="Worley K."/>
            <person name="Petrosino J."/>
            <person name="Highlander S."/>
            <person name="Gibbs R."/>
        </authorList>
    </citation>
    <scope>NUCLEOTIDE SEQUENCE [LARGE SCALE GENOMIC DNA]</scope>
    <source>
        <strain evidence="3 4">ATCC 33393</strain>
    </source>
</reference>
<sequence length="241" mass="27063">MKILKFSTLACSIMTLIACAHANTPGKNSDGWNAFEDISTGVYERHYVDLDSQIKSISFEKIAGASDSDMKKPVLKARRGSKILGEIYQQEFSGNRLIPVMYLHNGKSMNPSNEQDLKKLANAKKFEYYEFGQGRLSHAVFTAKNGICQDFKTQQGVHFNMSSNYYDLEKNTSSVDNYLTYQLNGMYAKGTFSIDEYSAGVISEDKAFVEKYTDSIKQNGDKLPNANAAEKGRMIEQVICR</sequence>
<dbReference type="GeneID" id="60800845"/>
<dbReference type="EMBL" id="AEPS01000010">
    <property type="protein sequence ID" value="EFU67110.1"/>
    <property type="molecule type" value="Genomic_DNA"/>
</dbReference>
<dbReference type="PROSITE" id="PS51257">
    <property type="entry name" value="PROKAR_LIPOPROTEIN"/>
    <property type="match status" value="1"/>
</dbReference>
<accession>E6KZB5</accession>
<evidence type="ECO:0000256" key="1">
    <source>
        <dbReference type="SAM" id="SignalP"/>
    </source>
</evidence>
<dbReference type="OrthoDB" id="5677005at2"/>